<comment type="caution">
    <text evidence="2">The sequence shown here is derived from an EMBL/GenBank/DDBJ whole genome shotgun (WGS) entry which is preliminary data.</text>
</comment>
<accession>A0A8J6K3L7</accession>
<organism evidence="2 3">
    <name type="scientific">Eleutherodactylus coqui</name>
    <name type="common">Puerto Rican coqui</name>
    <dbReference type="NCBI Taxonomy" id="57060"/>
    <lineage>
        <taxon>Eukaryota</taxon>
        <taxon>Metazoa</taxon>
        <taxon>Chordata</taxon>
        <taxon>Craniata</taxon>
        <taxon>Vertebrata</taxon>
        <taxon>Euteleostomi</taxon>
        <taxon>Amphibia</taxon>
        <taxon>Batrachia</taxon>
        <taxon>Anura</taxon>
        <taxon>Neobatrachia</taxon>
        <taxon>Hyloidea</taxon>
        <taxon>Eleutherodactylidae</taxon>
        <taxon>Eleutherodactylinae</taxon>
        <taxon>Eleutherodactylus</taxon>
        <taxon>Eleutherodactylus</taxon>
    </lineage>
</organism>
<dbReference type="EMBL" id="WNTK01000007">
    <property type="protein sequence ID" value="KAG9479673.1"/>
    <property type="molecule type" value="Genomic_DNA"/>
</dbReference>
<dbReference type="AlphaFoldDB" id="A0A8J6K3L7"/>
<reference evidence="2" key="1">
    <citation type="thesis" date="2020" institute="ProQuest LLC" country="789 East Eisenhower Parkway, Ann Arbor, MI, USA">
        <title>Comparative Genomics and Chromosome Evolution.</title>
        <authorList>
            <person name="Mudd A.B."/>
        </authorList>
    </citation>
    <scope>NUCLEOTIDE SEQUENCE</scope>
    <source>
        <strain evidence="2">HN-11 Male</strain>
        <tissue evidence="2">Kidney and liver</tissue>
    </source>
</reference>
<keyword evidence="1" id="KW-1133">Transmembrane helix</keyword>
<gene>
    <name evidence="2" type="ORF">GDO78_011610</name>
</gene>
<dbReference type="Proteomes" id="UP000770717">
    <property type="component" value="Unassembled WGS sequence"/>
</dbReference>
<keyword evidence="1" id="KW-0812">Transmembrane</keyword>
<protein>
    <submittedName>
        <fullName evidence="2">Uncharacterized protein</fullName>
    </submittedName>
</protein>
<sequence>MRRKSQHGVEINLYKCLFHETKIKKCGELDMHKKTTSEGNRRLQYYVLFNPVIAAPMSHVVIHLPMKDKLKPLNTLDIYSIVQLDLMVSNDFRQNRKLFLFIQKYWIFIWKRLMQTLL</sequence>
<proteinExistence type="predicted"/>
<evidence type="ECO:0000313" key="3">
    <source>
        <dbReference type="Proteomes" id="UP000770717"/>
    </source>
</evidence>
<keyword evidence="1" id="KW-0472">Membrane</keyword>
<name>A0A8J6K3L7_ELECQ</name>
<keyword evidence="3" id="KW-1185">Reference proteome</keyword>
<evidence type="ECO:0000313" key="2">
    <source>
        <dbReference type="EMBL" id="KAG9479673.1"/>
    </source>
</evidence>
<evidence type="ECO:0000256" key="1">
    <source>
        <dbReference type="SAM" id="Phobius"/>
    </source>
</evidence>
<feature type="transmembrane region" description="Helical" evidence="1">
    <location>
        <begin position="43"/>
        <end position="62"/>
    </location>
</feature>